<accession>A0A839NAU6</accession>
<dbReference type="Pfam" id="PF01494">
    <property type="entry name" value="FAD_binding_3"/>
    <property type="match status" value="1"/>
</dbReference>
<proteinExistence type="predicted"/>
<evidence type="ECO:0000313" key="5">
    <source>
        <dbReference type="Proteomes" id="UP000559182"/>
    </source>
</evidence>
<sequence length="319" mass="33236">MTTRIAIVGGGIAGLTLATLLDRQRFEVSVHEAQPERATTGSALGLWGPARRVLRRIGALPDGGAQPAEGALHRIDGRRVVTARGAGPVMVDRPTLLAALDAAVPTSVHRVSEEVTDPASLDADLVIGADGVRSQVRGLVVPHAAARVATPYLALRGIRSGTVPPGDAGEYWGRGLLAGLVPIGGGRTYWFTSHRSELSEPLDLAVVLAEARDRFADAAPAIRRMLDGAGPDTLATSLWVAPPLRSYARGRYIVVGDAAHAMLPNLGRGACSAVVDAATLAGTLNTGGDLRRWQARRIPATQVARVGSAALMRIALAIP</sequence>
<dbReference type="Proteomes" id="UP000559182">
    <property type="component" value="Unassembled WGS sequence"/>
</dbReference>
<protein>
    <submittedName>
        <fullName evidence="4">2-polyprenyl-6-methoxyphenol hydroxylase-like FAD-dependent oxidoreductase</fullName>
    </submittedName>
</protein>
<reference evidence="4 5" key="1">
    <citation type="submission" date="2020-08" db="EMBL/GenBank/DDBJ databases">
        <title>Sequencing the genomes of 1000 actinobacteria strains.</title>
        <authorList>
            <person name="Klenk H.-P."/>
        </authorList>
    </citation>
    <scope>NUCLEOTIDE SEQUENCE [LARGE SCALE GENOMIC DNA]</scope>
    <source>
        <strain evidence="4 5">DSM 105369</strain>
    </source>
</reference>
<name>A0A839NAU6_9MICO</name>
<feature type="domain" description="FAD-binding" evidence="3">
    <location>
        <begin position="245"/>
        <end position="284"/>
    </location>
</feature>
<dbReference type="InterPro" id="IPR036188">
    <property type="entry name" value="FAD/NAD-bd_sf"/>
</dbReference>
<gene>
    <name evidence="4" type="ORF">FHU39_003995</name>
</gene>
<dbReference type="GO" id="GO:0004497">
    <property type="term" value="F:monooxygenase activity"/>
    <property type="evidence" value="ECO:0007669"/>
    <property type="project" value="UniProtKB-KW"/>
</dbReference>
<dbReference type="EMBL" id="JACHVQ010000004">
    <property type="protein sequence ID" value="MBB2893959.1"/>
    <property type="molecule type" value="Genomic_DNA"/>
</dbReference>
<dbReference type="InterPro" id="IPR002938">
    <property type="entry name" value="FAD-bd"/>
</dbReference>
<comment type="caution">
    <text evidence="4">The sequence shown here is derived from an EMBL/GenBank/DDBJ whole genome shotgun (WGS) entry which is preliminary data.</text>
</comment>
<keyword evidence="2" id="KW-0503">Monooxygenase</keyword>
<dbReference type="Gene3D" id="3.50.50.60">
    <property type="entry name" value="FAD/NAD(P)-binding domain"/>
    <property type="match status" value="1"/>
</dbReference>
<dbReference type="InterPro" id="IPR050493">
    <property type="entry name" value="FAD-dep_Monooxygenase_BioMet"/>
</dbReference>
<evidence type="ECO:0000313" key="4">
    <source>
        <dbReference type="EMBL" id="MBB2893959.1"/>
    </source>
</evidence>
<organism evidence="4 5">
    <name type="scientific">Flexivirga oryzae</name>
    <dbReference type="NCBI Taxonomy" id="1794944"/>
    <lineage>
        <taxon>Bacteria</taxon>
        <taxon>Bacillati</taxon>
        <taxon>Actinomycetota</taxon>
        <taxon>Actinomycetes</taxon>
        <taxon>Micrococcales</taxon>
        <taxon>Dermacoccaceae</taxon>
        <taxon>Flexivirga</taxon>
    </lineage>
</organism>
<keyword evidence="1" id="KW-0560">Oxidoreductase</keyword>
<dbReference type="SUPFAM" id="SSF51905">
    <property type="entry name" value="FAD/NAD(P)-binding domain"/>
    <property type="match status" value="1"/>
</dbReference>
<dbReference type="Pfam" id="PF13450">
    <property type="entry name" value="NAD_binding_8"/>
    <property type="match status" value="1"/>
</dbReference>
<dbReference type="RefSeq" id="WP_183322425.1">
    <property type="nucleotide sequence ID" value="NZ_JACHVQ010000004.1"/>
</dbReference>
<dbReference type="AlphaFoldDB" id="A0A839NAU6"/>
<evidence type="ECO:0000256" key="2">
    <source>
        <dbReference type="ARBA" id="ARBA00023033"/>
    </source>
</evidence>
<keyword evidence="5" id="KW-1185">Reference proteome</keyword>
<dbReference type="GO" id="GO:0071949">
    <property type="term" value="F:FAD binding"/>
    <property type="evidence" value="ECO:0007669"/>
    <property type="project" value="InterPro"/>
</dbReference>
<dbReference type="PANTHER" id="PTHR13789:SF309">
    <property type="entry name" value="PUTATIVE (AFU_ORTHOLOGUE AFUA_6G14510)-RELATED"/>
    <property type="match status" value="1"/>
</dbReference>
<dbReference type="PRINTS" id="PR00420">
    <property type="entry name" value="RNGMNOXGNASE"/>
</dbReference>
<dbReference type="PANTHER" id="PTHR13789">
    <property type="entry name" value="MONOOXYGENASE"/>
    <property type="match status" value="1"/>
</dbReference>
<evidence type="ECO:0000256" key="1">
    <source>
        <dbReference type="ARBA" id="ARBA00023002"/>
    </source>
</evidence>
<evidence type="ECO:0000259" key="3">
    <source>
        <dbReference type="Pfam" id="PF01494"/>
    </source>
</evidence>